<feature type="region of interest" description="Disordered" evidence="1">
    <location>
        <begin position="57"/>
        <end position="79"/>
    </location>
</feature>
<dbReference type="Pfam" id="PF00582">
    <property type="entry name" value="Usp"/>
    <property type="match status" value="1"/>
</dbReference>
<reference evidence="4" key="1">
    <citation type="journal article" date="2019" name="Int. J. Syst. Evol. Microbiol.">
        <title>The Global Catalogue of Microorganisms (GCM) 10K type strain sequencing project: providing services to taxonomists for standard genome sequencing and annotation.</title>
        <authorList>
            <consortium name="The Broad Institute Genomics Platform"/>
            <consortium name="The Broad Institute Genome Sequencing Center for Infectious Disease"/>
            <person name="Wu L."/>
            <person name="Ma J."/>
        </authorList>
    </citation>
    <scope>NUCLEOTIDE SEQUENCE [LARGE SCALE GENOMIC DNA]</scope>
    <source>
        <strain evidence="4">JCM 18952</strain>
    </source>
</reference>
<organism evidence="3 4">
    <name type="scientific">Paeniglutamicibacter antarcticus</name>
    <dbReference type="NCBI Taxonomy" id="494023"/>
    <lineage>
        <taxon>Bacteria</taxon>
        <taxon>Bacillati</taxon>
        <taxon>Actinomycetota</taxon>
        <taxon>Actinomycetes</taxon>
        <taxon>Micrococcales</taxon>
        <taxon>Micrococcaceae</taxon>
        <taxon>Paeniglutamicibacter</taxon>
    </lineage>
</organism>
<evidence type="ECO:0000256" key="1">
    <source>
        <dbReference type="SAM" id="MobiDB-lite"/>
    </source>
</evidence>
<accession>A0ABP9THY3</accession>
<dbReference type="EMBL" id="BAABLK010000013">
    <property type="protein sequence ID" value="GAA5226202.1"/>
    <property type="molecule type" value="Genomic_DNA"/>
</dbReference>
<dbReference type="Gene3D" id="3.40.50.620">
    <property type="entry name" value="HUPs"/>
    <property type="match status" value="1"/>
</dbReference>
<dbReference type="CDD" id="cd00293">
    <property type="entry name" value="USP-like"/>
    <property type="match status" value="1"/>
</dbReference>
<dbReference type="Proteomes" id="UP001501257">
    <property type="component" value="Unassembled WGS sequence"/>
</dbReference>
<dbReference type="RefSeq" id="WP_210101088.1">
    <property type="nucleotide sequence ID" value="NZ_BAABLK010000013.1"/>
</dbReference>
<protein>
    <recommendedName>
        <fullName evidence="2">UspA domain-containing protein</fullName>
    </recommendedName>
</protein>
<dbReference type="InterPro" id="IPR006016">
    <property type="entry name" value="UspA"/>
</dbReference>
<evidence type="ECO:0000259" key="2">
    <source>
        <dbReference type="Pfam" id="PF00582"/>
    </source>
</evidence>
<dbReference type="InterPro" id="IPR014729">
    <property type="entry name" value="Rossmann-like_a/b/a_fold"/>
</dbReference>
<evidence type="ECO:0000313" key="4">
    <source>
        <dbReference type="Proteomes" id="UP001501257"/>
    </source>
</evidence>
<name>A0ABP9THY3_9MICC</name>
<gene>
    <name evidence="3" type="ORF">GCM10025778_07330</name>
</gene>
<sequence>MTKAQPPRENPHRIRGPVLMGVVPGQPLAVTHRAAELAYSLDVELFCAYVDASSYPTGEGPDGSVGSRPIDPDGVDDEGDSGSLAIENRLSAVLSPYGISWSYRRMAGDPARALGRLAQKVDASVIVVGTRERGMGHKLEEMLTGSVAVHLAHRQCTPVLVVPLDPHTSGAAE</sequence>
<evidence type="ECO:0000313" key="3">
    <source>
        <dbReference type="EMBL" id="GAA5226202.1"/>
    </source>
</evidence>
<dbReference type="SUPFAM" id="SSF52402">
    <property type="entry name" value="Adenine nucleotide alpha hydrolases-like"/>
    <property type="match status" value="1"/>
</dbReference>
<feature type="domain" description="UspA" evidence="2">
    <location>
        <begin position="28"/>
        <end position="163"/>
    </location>
</feature>
<proteinExistence type="predicted"/>
<keyword evidence="4" id="KW-1185">Reference proteome</keyword>
<comment type="caution">
    <text evidence="3">The sequence shown here is derived from an EMBL/GenBank/DDBJ whole genome shotgun (WGS) entry which is preliminary data.</text>
</comment>